<dbReference type="GO" id="GO:0015627">
    <property type="term" value="C:type II protein secretion system complex"/>
    <property type="evidence" value="ECO:0007669"/>
    <property type="project" value="InterPro"/>
</dbReference>
<evidence type="ECO:0000313" key="11">
    <source>
        <dbReference type="EMBL" id="KGE05369.1"/>
    </source>
</evidence>
<evidence type="ECO:0000256" key="6">
    <source>
        <dbReference type="ARBA" id="ARBA00022519"/>
    </source>
</evidence>
<keyword evidence="12" id="KW-1185">Reference proteome</keyword>
<dbReference type="Proteomes" id="UP000029640">
    <property type="component" value="Unassembled WGS sequence"/>
</dbReference>
<dbReference type="GO" id="GO:0005886">
    <property type="term" value="C:plasma membrane"/>
    <property type="evidence" value="ECO:0007669"/>
    <property type="project" value="UniProtKB-SubCell"/>
</dbReference>
<sequence length="246" mass="26180">MRRGLLLCLFAAGFLFAAVVLLPARMAGWVLPPAVIAADGYAGTLWRGRAARALVATPGGYFHLGGLRWELSPLSLLLARPAATVEAAWADQRLAGTVRWRGNGRLQLRDVRFTVDAALVREIAPVALRGRLGGDLERLLLVDGTPRALTGRLTWERAAWAAPGNSFALGSYAVDFVPSEAAVQGSVLTLAGPLEATGTLALAERRYRIDLALTSDRPLPGPLANALSLLATPTDRGFRLVLDGEL</sequence>
<dbReference type="GO" id="GO:0015628">
    <property type="term" value="P:protein secretion by the type II secretion system"/>
    <property type="evidence" value="ECO:0007669"/>
    <property type="project" value="InterPro"/>
</dbReference>
<evidence type="ECO:0000256" key="2">
    <source>
        <dbReference type="ARBA" id="ARBA00007208"/>
    </source>
</evidence>
<dbReference type="STRING" id="1265313.HRUBRA_00049"/>
<comment type="subcellular location">
    <subcellularLocation>
        <location evidence="1">Cell inner membrane</location>
    </subcellularLocation>
</comment>
<dbReference type="HOGENOM" id="CLU_098599_0_0_6"/>
<dbReference type="OrthoDB" id="6118198at2"/>
<gene>
    <name evidence="11" type="ORF">HRUBRA_00049</name>
</gene>
<evidence type="ECO:0000256" key="3">
    <source>
        <dbReference type="ARBA" id="ARBA00021563"/>
    </source>
</evidence>
<evidence type="ECO:0000256" key="7">
    <source>
        <dbReference type="ARBA" id="ARBA00022692"/>
    </source>
</evidence>
<dbReference type="EMBL" id="AUVB01000001">
    <property type="protein sequence ID" value="KGE05369.1"/>
    <property type="molecule type" value="Genomic_DNA"/>
</dbReference>
<dbReference type="InterPro" id="IPR022792">
    <property type="entry name" value="T2SS_protein-GspN"/>
</dbReference>
<keyword evidence="9" id="KW-0472">Membrane</keyword>
<evidence type="ECO:0000256" key="1">
    <source>
        <dbReference type="ARBA" id="ARBA00004533"/>
    </source>
</evidence>
<proteinExistence type="inferred from homology"/>
<name>A0A095X3A0_9GAMM</name>
<dbReference type="AlphaFoldDB" id="A0A095X3A0"/>
<evidence type="ECO:0000256" key="10">
    <source>
        <dbReference type="ARBA" id="ARBA00030772"/>
    </source>
</evidence>
<dbReference type="Pfam" id="PF01203">
    <property type="entry name" value="T2SSN"/>
    <property type="match status" value="1"/>
</dbReference>
<evidence type="ECO:0000313" key="12">
    <source>
        <dbReference type="Proteomes" id="UP000029640"/>
    </source>
</evidence>
<keyword evidence="8" id="KW-0653">Protein transport</keyword>
<keyword evidence="7" id="KW-0812">Transmembrane</keyword>
<keyword evidence="5" id="KW-1003">Cell membrane</keyword>
<evidence type="ECO:0000256" key="9">
    <source>
        <dbReference type="ARBA" id="ARBA00023136"/>
    </source>
</evidence>
<evidence type="ECO:0000256" key="8">
    <source>
        <dbReference type="ARBA" id="ARBA00022927"/>
    </source>
</evidence>
<keyword evidence="6" id="KW-0997">Cell inner membrane</keyword>
<dbReference type="RefSeq" id="WP_052094515.1">
    <property type="nucleotide sequence ID" value="NZ_KN234760.1"/>
</dbReference>
<organism evidence="11 12">
    <name type="scientific">Pseudohaliea rubra DSM 19751</name>
    <dbReference type="NCBI Taxonomy" id="1265313"/>
    <lineage>
        <taxon>Bacteria</taxon>
        <taxon>Pseudomonadati</taxon>
        <taxon>Pseudomonadota</taxon>
        <taxon>Gammaproteobacteria</taxon>
        <taxon>Cellvibrionales</taxon>
        <taxon>Halieaceae</taxon>
        <taxon>Pseudohaliea</taxon>
    </lineage>
</organism>
<reference evidence="11 12" key="1">
    <citation type="journal article" date="2014" name="Genome Announc.">
        <title>Genome Sequence of Gammaproteobacterial Pseudohaliea rubra Type Strain DSM 19751, Isolated from Coastal Seawater of the Mediterranean Sea.</title>
        <authorList>
            <person name="Spring S."/>
            <person name="Fiebig A."/>
            <person name="Riedel T."/>
            <person name="Goker M."/>
            <person name="Klenk H.P."/>
        </authorList>
    </citation>
    <scope>NUCLEOTIDE SEQUENCE [LARGE SCALE GENOMIC DNA]</scope>
    <source>
        <strain evidence="11 12">DSM 19751</strain>
    </source>
</reference>
<evidence type="ECO:0000256" key="4">
    <source>
        <dbReference type="ARBA" id="ARBA00022448"/>
    </source>
</evidence>
<comment type="caution">
    <text evidence="11">The sequence shown here is derived from an EMBL/GenBank/DDBJ whole genome shotgun (WGS) entry which is preliminary data.</text>
</comment>
<dbReference type="eggNOG" id="ENOG502ZC38">
    <property type="taxonomic scope" value="Bacteria"/>
</dbReference>
<comment type="similarity">
    <text evidence="2">Belongs to the GSP N family.</text>
</comment>
<keyword evidence="4" id="KW-0813">Transport</keyword>
<protein>
    <recommendedName>
        <fullName evidence="3">Type II secretion system protein N</fullName>
    </recommendedName>
    <alternativeName>
        <fullName evidence="10">General secretion pathway protein N</fullName>
    </alternativeName>
</protein>
<accession>A0A095X3A0</accession>
<evidence type="ECO:0000256" key="5">
    <source>
        <dbReference type="ARBA" id="ARBA00022475"/>
    </source>
</evidence>